<dbReference type="Proteomes" id="UP000738402">
    <property type="component" value="Unassembled WGS sequence"/>
</dbReference>
<dbReference type="PANTHER" id="PTHR22893:SF91">
    <property type="entry name" value="NADPH DEHYDROGENASE 2-RELATED"/>
    <property type="match status" value="1"/>
</dbReference>
<evidence type="ECO:0000256" key="5">
    <source>
        <dbReference type="ARBA" id="ARBA00067604"/>
    </source>
</evidence>
<feature type="domain" description="NADH:flavin oxidoreductase/NADH oxidase N-terminal" evidence="7">
    <location>
        <begin position="11"/>
        <end position="359"/>
    </location>
</feature>
<dbReference type="InterPro" id="IPR045247">
    <property type="entry name" value="Oye-like"/>
</dbReference>
<comment type="cofactor">
    <cofactor evidence="1">
        <name>FMN</name>
        <dbReference type="ChEBI" id="CHEBI:58210"/>
    </cofactor>
</comment>
<keyword evidence="3" id="KW-0288">FMN</keyword>
<evidence type="ECO:0000313" key="8">
    <source>
        <dbReference type="EMBL" id="KAG7728041.1"/>
    </source>
</evidence>
<dbReference type="Gene3D" id="3.20.20.70">
    <property type="entry name" value="Aldolase class I"/>
    <property type="match status" value="1"/>
</dbReference>
<comment type="caution">
    <text evidence="8">The sequence shown here is derived from an EMBL/GenBank/DDBJ whole genome shotgun (WGS) entry which is preliminary data.</text>
</comment>
<organism evidence="8 9">
    <name type="scientific">Ogataea haglerorum</name>
    <dbReference type="NCBI Taxonomy" id="1937702"/>
    <lineage>
        <taxon>Eukaryota</taxon>
        <taxon>Fungi</taxon>
        <taxon>Dikarya</taxon>
        <taxon>Ascomycota</taxon>
        <taxon>Saccharomycotina</taxon>
        <taxon>Pichiomycetes</taxon>
        <taxon>Pichiales</taxon>
        <taxon>Pichiaceae</taxon>
        <taxon>Ogataea</taxon>
    </lineage>
</organism>
<evidence type="ECO:0000259" key="7">
    <source>
        <dbReference type="Pfam" id="PF00724"/>
    </source>
</evidence>
<dbReference type="CDD" id="cd02933">
    <property type="entry name" value="OYE_like_FMN"/>
    <property type="match status" value="1"/>
</dbReference>
<reference evidence="8" key="1">
    <citation type="journal article" date="2021" name="G3 (Bethesda)">
        <title>Genomic diversity, chromosomal rearrangements, and interspecies hybridization in the ogataea polymorpha species complex.</title>
        <authorList>
            <person name="Hanson S.J."/>
            <person name="Cinneide E.O."/>
            <person name="Salzberg L.I."/>
            <person name="Wolfe K.H."/>
            <person name="McGowan J."/>
            <person name="Fitzpatrick D.A."/>
            <person name="Matlin K."/>
        </authorList>
    </citation>
    <scope>NUCLEOTIDE SEQUENCE</scope>
    <source>
        <strain evidence="8">83-405-1</strain>
    </source>
</reference>
<gene>
    <name evidence="8" type="ORF">KL933_002167</name>
</gene>
<dbReference type="SUPFAM" id="SSF51395">
    <property type="entry name" value="FMN-linked oxidoreductases"/>
    <property type="match status" value="1"/>
</dbReference>
<evidence type="ECO:0000256" key="6">
    <source>
        <dbReference type="ARBA" id="ARBA00075326"/>
    </source>
</evidence>
<dbReference type="GO" id="GO:0010181">
    <property type="term" value="F:FMN binding"/>
    <property type="evidence" value="ECO:0007669"/>
    <property type="project" value="InterPro"/>
</dbReference>
<dbReference type="PANTHER" id="PTHR22893">
    <property type="entry name" value="NADH OXIDOREDUCTASE-RELATED"/>
    <property type="match status" value="1"/>
</dbReference>
<evidence type="ECO:0000256" key="4">
    <source>
        <dbReference type="ARBA" id="ARBA00056646"/>
    </source>
</evidence>
<comment type="similarity">
    <text evidence="2">Belongs to the NADH:flavin oxidoreductase/NADH oxidase family.</text>
</comment>
<dbReference type="InterPro" id="IPR001155">
    <property type="entry name" value="OxRdtase_FMN_N"/>
</dbReference>
<dbReference type="AlphaFoldDB" id="A0AAN6D7H3"/>
<evidence type="ECO:0000313" key="9">
    <source>
        <dbReference type="Proteomes" id="UP000738402"/>
    </source>
</evidence>
<sequence length="402" mass="45047">MSQIKSLAESNLFKPIKVGNVELKNRLAYPPTTRQRATADFVPTDSMLKYYEQRAENNGGLLVAEATCPDYSFGPHPNAPMIKTPQQVEAWRQIIEAVHNKGSYLSIQLWHLGRTANAQFIKSKGVPLVGPSKLYMDEASEKAAKEAGNELRELTIPEIEDIVKEFAAAAKRAVLEAKADFIELHAAHGYLLDQFIQPNINKRTDKYGGSIENRARLTLEVVDACVEAVGAEHVAIRLSPYAAVQGLEGVDAEIHPISYIGYVLSELERRAKEGKRLAYVSVVEPRVNGIFDSKDEREFNTSWITEIWKGVLLRSGAYLNQNSKFIEEDVNANDRTLIGVSRYYTSNPDLADRLKRGLTLTPYDRSRFYKIFSNDGYITFPKHGEDPEKYKGLADVVPQPLA</sequence>
<name>A0AAN6D7H3_9ASCO</name>
<dbReference type="FunFam" id="3.20.20.70:FF:000138">
    <property type="entry name" value="NADPH dehydrogenase 1"/>
    <property type="match status" value="1"/>
</dbReference>
<dbReference type="GO" id="GO:0003959">
    <property type="term" value="F:NADPH dehydrogenase activity"/>
    <property type="evidence" value="ECO:0007669"/>
    <property type="project" value="TreeGrafter"/>
</dbReference>
<keyword evidence="3" id="KW-0285">Flavoprotein</keyword>
<evidence type="ECO:0000256" key="3">
    <source>
        <dbReference type="ARBA" id="ARBA00022643"/>
    </source>
</evidence>
<dbReference type="EMBL" id="JAHLUH010000005">
    <property type="protein sequence ID" value="KAG7728041.1"/>
    <property type="molecule type" value="Genomic_DNA"/>
</dbReference>
<accession>A0AAN6D7H3</accession>
<dbReference type="InterPro" id="IPR013785">
    <property type="entry name" value="Aldolase_TIM"/>
</dbReference>
<evidence type="ECO:0000256" key="1">
    <source>
        <dbReference type="ARBA" id="ARBA00001917"/>
    </source>
</evidence>
<dbReference type="GO" id="GO:0042562">
    <property type="term" value="F:hormone binding"/>
    <property type="evidence" value="ECO:0007669"/>
    <property type="project" value="UniProtKB-ARBA"/>
</dbReference>
<comment type="function">
    <text evidence="4">Oxidoreductase that binds mammalian estrogens with high affinity.</text>
</comment>
<proteinExistence type="inferred from homology"/>
<dbReference type="Pfam" id="PF00724">
    <property type="entry name" value="Oxidored_FMN"/>
    <property type="match status" value="1"/>
</dbReference>
<evidence type="ECO:0000256" key="2">
    <source>
        <dbReference type="ARBA" id="ARBA00005979"/>
    </source>
</evidence>
<protein>
    <recommendedName>
        <fullName evidence="5">Probable NADPH dehydrogenase</fullName>
    </recommendedName>
    <alternativeName>
        <fullName evidence="6">Estrogen-binding protein</fullName>
    </alternativeName>
</protein>